<reference evidence="4" key="2">
    <citation type="submission" date="2015-06" db="UniProtKB">
        <authorList>
            <consortium name="EnsemblProtists"/>
        </authorList>
    </citation>
    <scope>IDENTIFICATION</scope>
    <source>
        <strain evidence="4">Pr102</strain>
    </source>
</reference>
<dbReference type="InParanoid" id="H3GG80"/>
<dbReference type="GO" id="GO:0004672">
    <property type="term" value="F:protein kinase activity"/>
    <property type="evidence" value="ECO:0007669"/>
    <property type="project" value="InterPro"/>
</dbReference>
<dbReference type="VEuPathDB" id="FungiDB:KRP22_1057"/>
<dbReference type="eggNOG" id="KOG0167">
    <property type="taxonomic scope" value="Eukaryota"/>
</dbReference>
<feature type="compositionally biased region" description="Basic residues" evidence="2">
    <location>
        <begin position="1344"/>
        <end position="1353"/>
    </location>
</feature>
<proteinExistence type="predicted"/>
<dbReference type="VEuPathDB" id="FungiDB:KRP23_13384"/>
<dbReference type="SUPFAM" id="SSF56112">
    <property type="entry name" value="Protein kinase-like (PK-like)"/>
    <property type="match status" value="1"/>
</dbReference>
<dbReference type="Gene3D" id="1.10.510.10">
    <property type="entry name" value="Transferase(Phosphotransferase) domain 1"/>
    <property type="match status" value="1"/>
</dbReference>
<dbReference type="eggNOG" id="KOG4224">
    <property type="taxonomic scope" value="Eukaryota"/>
</dbReference>
<dbReference type="Pfam" id="PF00514">
    <property type="entry name" value="Arm"/>
    <property type="match status" value="1"/>
</dbReference>
<feature type="repeat" description="ARM" evidence="1">
    <location>
        <begin position="1146"/>
        <end position="1188"/>
    </location>
</feature>
<dbReference type="Pfam" id="PF07714">
    <property type="entry name" value="PK_Tyr_Ser-Thr"/>
    <property type="match status" value="1"/>
</dbReference>
<dbReference type="eggNOG" id="KOG0192">
    <property type="taxonomic scope" value="Eukaryota"/>
</dbReference>
<dbReference type="InterPro" id="IPR011989">
    <property type="entry name" value="ARM-like"/>
</dbReference>
<dbReference type="SMART" id="SM00185">
    <property type="entry name" value="ARM"/>
    <property type="match status" value="11"/>
</dbReference>
<dbReference type="PROSITE" id="PS00108">
    <property type="entry name" value="PROTEIN_KINASE_ST"/>
    <property type="match status" value="1"/>
</dbReference>
<dbReference type="PANTHER" id="PTHR23315">
    <property type="entry name" value="U BOX DOMAIN-CONTAINING"/>
    <property type="match status" value="1"/>
</dbReference>
<evidence type="ECO:0000256" key="2">
    <source>
        <dbReference type="SAM" id="MobiDB-lite"/>
    </source>
</evidence>
<sequence>MEFVAGAVGIVAGAVVPGGGSVVDALLKIYQLCNEMKEGQETCKRVHLRLKDIFDELQKMEERGEMPPSDKVAKYVGVVSKFLVHLERYRGQKLYKRLIKHQAMIREIGLIYEEIDMLFRMLNLAGTAAIMGWKQQWENDQRLQQDAMSRMVVNSGEVLKELQDTRAQLEAMMMLKYEMEQRSDQQSKETMHLMKSMMVTVVRASKATVENLPSWYFPPDEIEFEKDPFARGSFASVHRGLWGTGTKVVVKCFLVDDMVADERAKQKIESEMNLWYSFNHPNIIKMFGASHVSSPPFIVCEDATNGDLSSYLLRANNKQHMWRLLFGAAQGLSYIHKKKVVHGDLKLNNILVGADGHAKLSDFGLSAVRTSATMSKTAGNSSDGSGGLRWRAPECLSSRATFASDVYSFAMCIMEAVLDEPPFAFLSDQDVRENIRNGKIPGRPEGMSDAVWELVLLMTKKEPAERISLHQVLEKMKVVADAEAYTHPSVQISSCKDCGMPTADGASMCSNCSFATQASDVRIKLSAPPASIFQSSTSEEAGSDMADLLRAVESANGDEKERALLFVVQNCTNDKWRQLLYEANGVKLLSDLVRNGRTHFTQLYALECLHWASSSDAKVATSDVDALRDCVKEVTPQELVAVIDALKNSSDDGNEEGVIRCASIAAKGNNDDLGDSGAVDSDNETQKLWSGLVQPLAMLLQNGNDTQKLWTAEAMGNLALNNESIRSEIARKDAIRHLVALVQVGTSEQKHRAAYALGNLALSNDALGMIVRKGAIKALVTLMRGGTAQQKNGAAYALEIIMRCGYVNLSDIARETSVDPLVAILLVGNDEQKESAVTVLANLARNDKQCAEIASQGAISPLVTILQYGTEEQKQRAAVVLAGLAKREEHCEEIAREGAIKPLVVLLQSESDDQKLSAAIVLAGCSNSDANCDEIAREGAITPLLGLLRRGTEKQKESAAVVLASLAYGDSHRHAIARAGGIDPLVRLLSNGTDRQKYSGALALGNLASNDGSRGEIGRGGAIEPLIVLLQEGTDKQKSVAAFALGSLAWHNDHNRVEIADKGGIPHLVTLLDRGTEDQQYYAAGAIGNLASNAAVRLKVTHAECITLLVALVRDGSPRQKCAAALALGNLSSDIGANREKIARAGGVAPLVQLVESGTTDQKCYAALALANLATKNEANRAELARIGAKAPLLILAQSGTPDQKVYASKAAKKLSDAKFRLVTMVEANAFAKFSSLATLGAPKAAEAMDDDLMEALGFFSEEATQVSSSPVDVGTASHCKSDGQDEAMDSMLLSLEIQQLMSSDEQDEVMTMSQPGSGSPVRQQEQSSSPKKLDRRLKPYSTAKRRNRKRPKHELDYLRVKVLELQEELEGLSQTGVGSPSTGNQQLALATVDTNAELSSWKAVAERQKREVDGSFDENRKLRNRLMGQLQVARVLEAAINEHQRETGGSPMSGVGRLLSMNMTDQQIFAQLNAAVETQFAEVGSMLTTSGLSNVFHNLQGGFEFKREATGISFRHEEARLLPFSMHALHYAIWNSLHNGAVVKQTQAQILSNDHSNLIFQDTLELPKAHRVNVIKRAAFRRHIEEDRVVFVWSSYVEIDGSVSVRLREKGWSTCSTFEFHRDVTAGASSSSSRNFVQGSLSRVAVQLIPEVSAFKSEQEAQLHIGEMTDLIVGTYRHNFGLIHEVVERILLTNDAAVKSDTDVGEGGSSKVVII</sequence>
<dbReference type="InterPro" id="IPR011009">
    <property type="entry name" value="Kinase-like_dom_sf"/>
</dbReference>
<dbReference type="PANTHER" id="PTHR23315:SF245">
    <property type="entry name" value="PROTEIN KINASE DOMAIN-CONTAINING PROTEIN"/>
    <property type="match status" value="1"/>
</dbReference>
<feature type="compositionally biased region" description="Polar residues" evidence="2">
    <location>
        <begin position="1312"/>
        <end position="1331"/>
    </location>
</feature>
<dbReference type="PROSITE" id="PS50011">
    <property type="entry name" value="PROTEIN_KINASE_DOM"/>
    <property type="match status" value="1"/>
</dbReference>
<evidence type="ECO:0000259" key="3">
    <source>
        <dbReference type="PROSITE" id="PS50011"/>
    </source>
</evidence>
<evidence type="ECO:0000313" key="4">
    <source>
        <dbReference type="EnsemblProtists" id="Phyra74806"/>
    </source>
</evidence>
<dbReference type="PROSITE" id="PS50176">
    <property type="entry name" value="ARM_REPEAT"/>
    <property type="match status" value="4"/>
</dbReference>
<dbReference type="InterPro" id="IPR000719">
    <property type="entry name" value="Prot_kinase_dom"/>
</dbReference>
<name>H3GG80_PHYRM</name>
<dbReference type="InterPro" id="IPR000225">
    <property type="entry name" value="Armadillo"/>
</dbReference>
<dbReference type="STRING" id="164328.H3GG80"/>
<accession>H3GG80</accession>
<dbReference type="InterPro" id="IPR008271">
    <property type="entry name" value="Ser/Thr_kinase_AS"/>
</dbReference>
<keyword evidence="5" id="KW-1185">Reference proteome</keyword>
<dbReference type="EnsemblProtists" id="Phyra74806">
    <property type="protein sequence ID" value="Phyra74806"/>
    <property type="gene ID" value="Phyra74806"/>
</dbReference>
<feature type="repeat" description="ARM" evidence="1">
    <location>
        <begin position="939"/>
        <end position="981"/>
    </location>
</feature>
<dbReference type="InterPro" id="IPR016024">
    <property type="entry name" value="ARM-type_fold"/>
</dbReference>
<dbReference type="Proteomes" id="UP000005238">
    <property type="component" value="Unassembled WGS sequence"/>
</dbReference>
<dbReference type="Pfam" id="PF24768">
    <property type="entry name" value="ARM_ARMC5"/>
    <property type="match status" value="1"/>
</dbReference>
<dbReference type="Gene3D" id="1.25.10.10">
    <property type="entry name" value="Leucine-rich Repeat Variant"/>
    <property type="match status" value="5"/>
</dbReference>
<feature type="domain" description="Protein kinase" evidence="3">
    <location>
        <begin position="223"/>
        <end position="490"/>
    </location>
</feature>
<dbReference type="SUPFAM" id="SSF48371">
    <property type="entry name" value="ARM repeat"/>
    <property type="match status" value="2"/>
</dbReference>
<feature type="repeat" description="ARM" evidence="1">
    <location>
        <begin position="1063"/>
        <end position="1093"/>
    </location>
</feature>
<dbReference type="VEuPathDB" id="FungiDB:KRP23_13385"/>
<feature type="region of interest" description="Disordered" evidence="2">
    <location>
        <begin position="1306"/>
        <end position="1354"/>
    </location>
</feature>
<dbReference type="EMBL" id="DS566007">
    <property type="status" value="NOT_ANNOTATED_CDS"/>
    <property type="molecule type" value="Genomic_DNA"/>
</dbReference>
<protein>
    <recommendedName>
        <fullName evidence="3">Protein kinase domain-containing protein</fullName>
    </recommendedName>
</protein>
<dbReference type="SMART" id="SM00220">
    <property type="entry name" value="S_TKc"/>
    <property type="match status" value="1"/>
</dbReference>
<dbReference type="GO" id="GO:0005524">
    <property type="term" value="F:ATP binding"/>
    <property type="evidence" value="ECO:0007669"/>
    <property type="project" value="InterPro"/>
</dbReference>
<organism evidence="4 5">
    <name type="scientific">Phytophthora ramorum</name>
    <name type="common">Sudden oak death agent</name>
    <dbReference type="NCBI Taxonomy" id="164328"/>
    <lineage>
        <taxon>Eukaryota</taxon>
        <taxon>Sar</taxon>
        <taxon>Stramenopiles</taxon>
        <taxon>Oomycota</taxon>
        <taxon>Peronosporomycetes</taxon>
        <taxon>Peronosporales</taxon>
        <taxon>Peronosporaceae</taxon>
        <taxon>Phytophthora</taxon>
    </lineage>
</organism>
<dbReference type="HOGENOM" id="CLU_240424_0_0_1"/>
<dbReference type="VEuPathDB" id="FungiDB:KRP22_1058"/>
<dbReference type="CDD" id="cd21037">
    <property type="entry name" value="MLKL_NTD"/>
    <property type="match status" value="1"/>
</dbReference>
<evidence type="ECO:0000313" key="5">
    <source>
        <dbReference type="Proteomes" id="UP000005238"/>
    </source>
</evidence>
<dbReference type="InterPro" id="IPR059179">
    <property type="entry name" value="MLKL-like_MCAfunc"/>
</dbReference>
<reference evidence="5" key="1">
    <citation type="journal article" date="2006" name="Science">
        <title>Phytophthora genome sequences uncover evolutionary origins and mechanisms of pathogenesis.</title>
        <authorList>
            <person name="Tyler B.M."/>
            <person name="Tripathy S."/>
            <person name="Zhang X."/>
            <person name="Dehal P."/>
            <person name="Jiang R.H."/>
            <person name="Aerts A."/>
            <person name="Arredondo F.D."/>
            <person name="Baxter L."/>
            <person name="Bensasson D."/>
            <person name="Beynon J.L."/>
            <person name="Chapman J."/>
            <person name="Damasceno C.M."/>
            <person name="Dorrance A.E."/>
            <person name="Dou D."/>
            <person name="Dickerman A.W."/>
            <person name="Dubchak I.L."/>
            <person name="Garbelotto M."/>
            <person name="Gijzen M."/>
            <person name="Gordon S.G."/>
            <person name="Govers F."/>
            <person name="Grunwald N.J."/>
            <person name="Huang W."/>
            <person name="Ivors K.L."/>
            <person name="Jones R.W."/>
            <person name="Kamoun S."/>
            <person name="Krampis K."/>
            <person name="Lamour K.H."/>
            <person name="Lee M.K."/>
            <person name="McDonald W.H."/>
            <person name="Medina M."/>
            <person name="Meijer H.J."/>
            <person name="Nordberg E.K."/>
            <person name="Maclean D.J."/>
            <person name="Ospina-Giraldo M.D."/>
            <person name="Morris P.F."/>
            <person name="Phuntumart V."/>
            <person name="Putnam N.H."/>
            <person name="Rash S."/>
            <person name="Rose J.K."/>
            <person name="Sakihama Y."/>
            <person name="Salamov A.A."/>
            <person name="Savidor A."/>
            <person name="Scheuring C.F."/>
            <person name="Smith B.M."/>
            <person name="Sobral B.W."/>
            <person name="Terry A."/>
            <person name="Torto-Alalibo T.A."/>
            <person name="Win J."/>
            <person name="Xu Z."/>
            <person name="Zhang H."/>
            <person name="Grigoriev I.V."/>
            <person name="Rokhsar D.S."/>
            <person name="Boore J.L."/>
        </authorList>
    </citation>
    <scope>NUCLEOTIDE SEQUENCE [LARGE SCALE GENOMIC DNA]</scope>
    <source>
        <strain evidence="5">Pr102</strain>
    </source>
</reference>
<feature type="repeat" description="ARM" evidence="1">
    <location>
        <begin position="980"/>
        <end position="1022"/>
    </location>
</feature>
<dbReference type="InterPro" id="IPR055445">
    <property type="entry name" value="ARM_ARMC5"/>
</dbReference>
<dbReference type="InterPro" id="IPR001245">
    <property type="entry name" value="Ser-Thr/Tyr_kinase_cat_dom"/>
</dbReference>
<evidence type="ECO:0000256" key="1">
    <source>
        <dbReference type="PROSITE-ProRule" id="PRU00259"/>
    </source>
</evidence>